<gene>
    <name evidence="2" type="ORF">CSA56_00465</name>
</gene>
<protein>
    <recommendedName>
        <fullName evidence="4">Porin domain-containing protein</fullName>
    </recommendedName>
</protein>
<dbReference type="AlphaFoldDB" id="A0A2G6KMS7"/>
<comment type="caution">
    <text evidence="2">The sequence shown here is derived from an EMBL/GenBank/DDBJ whole genome shotgun (WGS) entry which is preliminary data.</text>
</comment>
<organism evidence="2 3">
    <name type="scientific">candidate division KSB3 bacterium</name>
    <dbReference type="NCBI Taxonomy" id="2044937"/>
    <lineage>
        <taxon>Bacteria</taxon>
        <taxon>candidate division KSB3</taxon>
    </lineage>
</organism>
<feature type="signal peptide" evidence="1">
    <location>
        <begin position="1"/>
        <end position="19"/>
    </location>
</feature>
<evidence type="ECO:0000313" key="2">
    <source>
        <dbReference type="EMBL" id="PIE36352.1"/>
    </source>
</evidence>
<dbReference type="EMBL" id="PDSK01000017">
    <property type="protein sequence ID" value="PIE36352.1"/>
    <property type="molecule type" value="Genomic_DNA"/>
</dbReference>
<accession>A0A2G6KMS7</accession>
<name>A0A2G6KMS7_9BACT</name>
<evidence type="ECO:0000256" key="1">
    <source>
        <dbReference type="SAM" id="SignalP"/>
    </source>
</evidence>
<keyword evidence="1" id="KW-0732">Signal</keyword>
<feature type="chain" id="PRO_5013794939" description="Porin domain-containing protein" evidence="1">
    <location>
        <begin position="20"/>
        <end position="353"/>
    </location>
</feature>
<reference evidence="2 3" key="1">
    <citation type="submission" date="2017-10" db="EMBL/GenBank/DDBJ databases">
        <title>Novel microbial diversity and functional potential in the marine mammal oral microbiome.</title>
        <authorList>
            <person name="Dudek N.K."/>
            <person name="Sun C.L."/>
            <person name="Burstein D."/>
            <person name="Kantor R.S."/>
            <person name="Aliaga Goltsman D.S."/>
            <person name="Bik E.M."/>
            <person name="Thomas B.C."/>
            <person name="Banfield J.F."/>
            <person name="Relman D.A."/>
        </authorList>
    </citation>
    <scope>NUCLEOTIDE SEQUENCE [LARGE SCALE GENOMIC DNA]</scope>
    <source>
        <strain evidence="2">DOLJORAL78_47_16</strain>
    </source>
</reference>
<dbReference type="Proteomes" id="UP000230821">
    <property type="component" value="Unassembled WGS sequence"/>
</dbReference>
<proteinExistence type="predicted"/>
<evidence type="ECO:0000313" key="3">
    <source>
        <dbReference type="Proteomes" id="UP000230821"/>
    </source>
</evidence>
<evidence type="ECO:0008006" key="4">
    <source>
        <dbReference type="Google" id="ProtNLM"/>
    </source>
</evidence>
<sequence length="353" mass="38600">MQAFLTLFIFTLVMNIAIAAPADEAADLADITEIYNLQEVEEYIELVEQEFDAPLTVDDHKVEVFLELEVSDGSWDEEDIFGDHATQQLLSSADAELHAPFEIAWKWGLSNFTLHSETDETGAFTLPKAQFDSSLGRTVTEQAVYITAAELTGAVANIDIYTEFGITGGSVDQFGETDVTTEELEKAIAMDLAGYYVSGGASVGVGRWTVGLEAGYGQMNMAAEGEQTESNAMEGTALIGSVASDSQAVVSSGTAPAEDDPLQLVYFQGTADRSVTDRLGIKIGALCFAVPEQFVTDFQGKDVSGYGFEFFGDVNYQIAKSIKYSLYMDYALTDKNFEEENIYQILNRFEFNF</sequence>